<evidence type="ECO:0000313" key="2">
    <source>
        <dbReference type="Proteomes" id="UP000002512"/>
    </source>
</evidence>
<proteinExistence type="predicted"/>
<dbReference type="AlphaFoldDB" id="Q8DTW2"/>
<dbReference type="Pfam" id="PF19775">
    <property type="entry name" value="DUF6261"/>
    <property type="match status" value="1"/>
</dbReference>
<dbReference type="InterPro" id="IPR046228">
    <property type="entry name" value="DUF6261"/>
</dbReference>
<name>Q8DTW2_STRMU</name>
<reference evidence="1 2" key="1">
    <citation type="journal article" date="2002" name="Proc. Natl. Acad. Sci. U.S.A.">
        <title>Genome sequence of Streptococcus mutans UA159, a cariogenic dental pathogen.</title>
        <authorList>
            <person name="Ajdic D."/>
            <person name="McShan W.M."/>
            <person name="McLaughlin R.E."/>
            <person name="Savic G."/>
            <person name="Chang J."/>
            <person name="Carson M.B."/>
            <person name="Primeaux C."/>
            <person name="Tian R."/>
            <person name="Kenton S."/>
            <person name="Jia H."/>
            <person name="Lin S."/>
            <person name="Qian Y."/>
            <person name="Li S."/>
            <person name="Zhu H."/>
            <person name="Najar F."/>
            <person name="Lai H."/>
            <person name="White J."/>
            <person name="Roe B.A."/>
            <person name="Ferretti J.J."/>
        </authorList>
    </citation>
    <scope>NUCLEOTIDE SEQUENCE [LARGE SCALE GENOMIC DNA]</scope>
    <source>
        <strain evidence="2">ATCC 700610 / UA159</strain>
    </source>
</reference>
<dbReference type="HOGENOM" id="CLU_097568_0_0_9"/>
<dbReference type="Proteomes" id="UP000002512">
    <property type="component" value="Chromosome"/>
</dbReference>
<evidence type="ECO:0000313" key="1">
    <source>
        <dbReference type="EMBL" id="AAN58894.1"/>
    </source>
</evidence>
<keyword evidence="2" id="KW-1185">Reference proteome</keyword>
<dbReference type="SMR" id="Q8DTW2"/>
<dbReference type="KEGG" id="smu:SMU_1208c"/>
<dbReference type="eggNOG" id="ENOG5031Z76">
    <property type="taxonomic scope" value="Bacteria"/>
</dbReference>
<gene>
    <name evidence="1" type="ordered locus">SMU_1208c</name>
</gene>
<accession>Q8DTW2</accession>
<dbReference type="STRING" id="210007.SMU_1208c"/>
<dbReference type="PATRIC" id="fig|210007.7.peg.1082"/>
<organism evidence="1 2">
    <name type="scientific">Streptococcus mutans serotype c (strain ATCC 700610 / UA159)</name>
    <dbReference type="NCBI Taxonomy" id="210007"/>
    <lineage>
        <taxon>Bacteria</taxon>
        <taxon>Bacillati</taxon>
        <taxon>Bacillota</taxon>
        <taxon>Bacilli</taxon>
        <taxon>Lactobacillales</taxon>
        <taxon>Streptococcaceae</taxon>
        <taxon>Streptococcus</taxon>
    </lineage>
</organism>
<protein>
    <submittedName>
        <fullName evidence="1">Uncharacterized protein</fullName>
    </submittedName>
</protein>
<dbReference type="EMBL" id="AE014133">
    <property type="protein sequence ID" value="AAN58894.1"/>
    <property type="molecule type" value="Genomic_DNA"/>
</dbReference>
<dbReference type="OrthoDB" id="2217170at2"/>
<sequence>MLMLNKRYQLENIDLTHLTPEQVDKISTDSLAKIQQFVTAHSEEVPLVKGASLLAEHLEKFQNSLRTSTKSQLSEKLAAADAARDSSLSILNQFVRTYSQIDEADIQEAYAKIAEQFSQFKNIANKSYEEESAALVQLLKKLKSSDFKASVKTLGLDSHIARLAQAQETFETVYQARLNEGKGKVKSQSKALKQTLIDSYDSLVDYIAVNAYHHTDKSHLKDLLADINAIRKCYKKRKVVKKAEAVTEEKE</sequence>